<protein>
    <submittedName>
        <fullName evidence="4">Leucine-rich repeat-containing protein 10B</fullName>
    </submittedName>
</protein>
<dbReference type="Gene3D" id="3.80.10.10">
    <property type="entry name" value="Ribonuclease Inhibitor"/>
    <property type="match status" value="1"/>
</dbReference>
<evidence type="ECO:0000256" key="1">
    <source>
        <dbReference type="ARBA" id="ARBA00022614"/>
    </source>
</evidence>
<gene>
    <name evidence="4" type="ORF">MVEN_00998300</name>
</gene>
<dbReference type="Pfam" id="PF13855">
    <property type="entry name" value="LRR_8"/>
    <property type="match status" value="1"/>
</dbReference>
<comment type="caution">
    <text evidence="4">The sequence shown here is derived from an EMBL/GenBank/DDBJ whole genome shotgun (WGS) entry which is preliminary data.</text>
</comment>
<evidence type="ECO:0000256" key="2">
    <source>
        <dbReference type="ARBA" id="ARBA00022737"/>
    </source>
</evidence>
<dbReference type="InterPro" id="IPR032675">
    <property type="entry name" value="LRR_dom_sf"/>
</dbReference>
<proteinExistence type="predicted"/>
<accession>A0A8H7D2S3</accession>
<keyword evidence="5" id="KW-1185">Reference proteome</keyword>
<evidence type="ECO:0000256" key="3">
    <source>
        <dbReference type="SAM" id="MobiDB-lite"/>
    </source>
</evidence>
<name>A0A8H7D2S3_9AGAR</name>
<evidence type="ECO:0000313" key="4">
    <source>
        <dbReference type="EMBL" id="KAF7356638.1"/>
    </source>
</evidence>
<organism evidence="4 5">
    <name type="scientific">Mycena venus</name>
    <dbReference type="NCBI Taxonomy" id="2733690"/>
    <lineage>
        <taxon>Eukaryota</taxon>
        <taxon>Fungi</taxon>
        <taxon>Dikarya</taxon>
        <taxon>Basidiomycota</taxon>
        <taxon>Agaricomycotina</taxon>
        <taxon>Agaricomycetes</taxon>
        <taxon>Agaricomycetidae</taxon>
        <taxon>Agaricales</taxon>
        <taxon>Marasmiineae</taxon>
        <taxon>Mycenaceae</taxon>
        <taxon>Mycena</taxon>
    </lineage>
</organism>
<dbReference type="SUPFAM" id="SSF52058">
    <property type="entry name" value="L domain-like"/>
    <property type="match status" value="1"/>
</dbReference>
<dbReference type="InterPro" id="IPR001611">
    <property type="entry name" value="Leu-rich_rpt"/>
</dbReference>
<feature type="compositionally biased region" description="Polar residues" evidence="3">
    <location>
        <begin position="22"/>
        <end position="31"/>
    </location>
</feature>
<dbReference type="OrthoDB" id="660555at2759"/>
<dbReference type="PANTHER" id="PTHR48051">
    <property type="match status" value="1"/>
</dbReference>
<dbReference type="PROSITE" id="PS51450">
    <property type="entry name" value="LRR"/>
    <property type="match status" value="1"/>
</dbReference>
<feature type="region of interest" description="Disordered" evidence="3">
    <location>
        <begin position="1"/>
        <end position="106"/>
    </location>
</feature>
<sequence length="501" mass="55368">MFSTENARWYPAPSSSPPSSPTAYNDSSPASSPGPDHDDPLVFSDSYTGGEASHASPPMHPFAASAKASWIPPEYEKGAKKSRQKSPSSPSRSRSKKPRLVGPDSSFETVVSAPTRVFATPTEEEAEAAIWDAAITKMYDSVNGTIELQSSNLTSIPEKVVEDLQRFFVPPEKFERVNAPSRIAAIASPPLQQSREFSRSKTAPAIFSCVPDRTVGSARQEIKLYLAGNQISQLPDSLLYLDNLTVLSLRNNRLKVLPAEIRHLKQLHTLNVSGNQLKFLPAEILDMTLKVLNVFPNPFEEQPMPSPQHLARPSASPPWLSLLSAPFFSTESAEQTNYAERRIEKFYELPLCEADFVGSSSPGKKEFRQVVPPHLRHVLHAIHPGSVDVDPSWKPADDDRPTLGFCPSPRHPHRATVFVNPAEVRYTWETVVAGVDVGGGVPLKWRGCLWGCLDFLSPEVETEPTVKADVQTKMDVDEEHEVVTRLQFTSDGFGMDDFEDE</sequence>
<dbReference type="EMBL" id="JACAZI010000007">
    <property type="protein sequence ID" value="KAF7356638.1"/>
    <property type="molecule type" value="Genomic_DNA"/>
</dbReference>
<dbReference type="GO" id="GO:0005737">
    <property type="term" value="C:cytoplasm"/>
    <property type="evidence" value="ECO:0007669"/>
    <property type="project" value="TreeGrafter"/>
</dbReference>
<dbReference type="InterPro" id="IPR050216">
    <property type="entry name" value="LRR_domain-containing"/>
</dbReference>
<keyword evidence="1" id="KW-0433">Leucine-rich repeat</keyword>
<dbReference type="AlphaFoldDB" id="A0A8H7D2S3"/>
<dbReference type="Proteomes" id="UP000620124">
    <property type="component" value="Unassembled WGS sequence"/>
</dbReference>
<reference evidence="4" key="1">
    <citation type="submission" date="2020-05" db="EMBL/GenBank/DDBJ databases">
        <title>Mycena genomes resolve the evolution of fungal bioluminescence.</title>
        <authorList>
            <person name="Tsai I.J."/>
        </authorList>
    </citation>
    <scope>NUCLEOTIDE SEQUENCE</scope>
    <source>
        <strain evidence="4">CCC161011</strain>
    </source>
</reference>
<dbReference type="SMART" id="SM00369">
    <property type="entry name" value="LRR_TYP"/>
    <property type="match status" value="2"/>
</dbReference>
<evidence type="ECO:0000313" key="5">
    <source>
        <dbReference type="Proteomes" id="UP000620124"/>
    </source>
</evidence>
<dbReference type="PANTHER" id="PTHR48051:SF54">
    <property type="entry name" value="LEUCINE-RICH REPEAT-CONTAINING PROTEIN"/>
    <property type="match status" value="1"/>
</dbReference>
<dbReference type="InterPro" id="IPR003591">
    <property type="entry name" value="Leu-rich_rpt_typical-subtyp"/>
</dbReference>
<keyword evidence="2" id="KW-0677">Repeat</keyword>